<evidence type="ECO:0000313" key="2">
    <source>
        <dbReference type="EMBL" id="GMF80856.1"/>
    </source>
</evidence>
<sequence length="150" mass="15811">MVVNCRSRLSFSSTFSSLSKCAHFRSDVVLTSHAEAAGRGGLVVVRGGGVAMVRGCLVAADCGGAAVVRGGDPVEADCGGVGADRDGGATAVWGRVRVTEHGAFLDLDYRGTGKWRSERCATTPPLYRQLMHKAPEVELTYAFRPVLIGR</sequence>
<evidence type="ECO:0000313" key="1">
    <source>
        <dbReference type="EMBL" id="GMF80853.1"/>
    </source>
</evidence>
<protein>
    <submittedName>
        <fullName evidence="1">Unnamed protein product</fullName>
    </submittedName>
</protein>
<dbReference type="Proteomes" id="UP001165121">
    <property type="component" value="Unassembled WGS sequence"/>
</dbReference>
<organism evidence="1 3">
    <name type="scientific">Phytophthora fragariaefolia</name>
    <dbReference type="NCBI Taxonomy" id="1490495"/>
    <lineage>
        <taxon>Eukaryota</taxon>
        <taxon>Sar</taxon>
        <taxon>Stramenopiles</taxon>
        <taxon>Oomycota</taxon>
        <taxon>Peronosporomycetes</taxon>
        <taxon>Peronosporales</taxon>
        <taxon>Peronosporaceae</taxon>
        <taxon>Phytophthora</taxon>
    </lineage>
</organism>
<name>A0A9W7DAG1_9STRA</name>
<keyword evidence="3" id="KW-1185">Reference proteome</keyword>
<gene>
    <name evidence="1" type="ORF">Pfra01_002869800</name>
    <name evidence="2" type="ORF">Pfra01_002869900</name>
</gene>
<evidence type="ECO:0000313" key="3">
    <source>
        <dbReference type="Proteomes" id="UP001165121"/>
    </source>
</evidence>
<dbReference type="EMBL" id="BSXT01010561">
    <property type="protein sequence ID" value="GMF80853.1"/>
    <property type="molecule type" value="Genomic_DNA"/>
</dbReference>
<dbReference type="AlphaFoldDB" id="A0A9W7DAG1"/>
<reference evidence="1" key="1">
    <citation type="submission" date="2023-04" db="EMBL/GenBank/DDBJ databases">
        <title>Phytophthora fragariaefolia NBRC 109709.</title>
        <authorList>
            <person name="Ichikawa N."/>
            <person name="Sato H."/>
            <person name="Tonouchi N."/>
        </authorList>
    </citation>
    <scope>NUCLEOTIDE SEQUENCE</scope>
    <source>
        <strain evidence="1">NBRC 109709</strain>
    </source>
</reference>
<accession>A0A9W7DAG1</accession>
<proteinExistence type="predicted"/>
<dbReference type="EMBL" id="BSXT01010561">
    <property type="protein sequence ID" value="GMF80856.1"/>
    <property type="molecule type" value="Genomic_DNA"/>
</dbReference>
<comment type="caution">
    <text evidence="1">The sequence shown here is derived from an EMBL/GenBank/DDBJ whole genome shotgun (WGS) entry which is preliminary data.</text>
</comment>